<dbReference type="EMBL" id="CATNWA010014710">
    <property type="protein sequence ID" value="CAI9575058.1"/>
    <property type="molecule type" value="Genomic_DNA"/>
</dbReference>
<gene>
    <name evidence="2" type="ORF">SPARVUS_LOCUS8126654</name>
</gene>
<keyword evidence="3" id="KW-1185">Reference proteome</keyword>
<evidence type="ECO:0000256" key="1">
    <source>
        <dbReference type="SAM" id="MobiDB-lite"/>
    </source>
</evidence>
<comment type="caution">
    <text evidence="2">The sequence shown here is derived from an EMBL/GenBank/DDBJ whole genome shotgun (WGS) entry which is preliminary data.</text>
</comment>
<protein>
    <submittedName>
        <fullName evidence="2">Uncharacterized protein</fullName>
    </submittedName>
</protein>
<evidence type="ECO:0000313" key="3">
    <source>
        <dbReference type="Proteomes" id="UP001162483"/>
    </source>
</evidence>
<feature type="compositionally biased region" description="Basic and acidic residues" evidence="1">
    <location>
        <begin position="20"/>
        <end position="30"/>
    </location>
</feature>
<name>A0ABN9DUK3_9NEOB</name>
<proteinExistence type="predicted"/>
<sequence>MVTQPLGSASSPAEPSGPAKIERPNWKKEQPLLSPTDTNDGALFLLHTDTNDEALFSPLIPMMGHYSSSPLTPMMGHYSSH</sequence>
<dbReference type="Proteomes" id="UP001162483">
    <property type="component" value="Unassembled WGS sequence"/>
</dbReference>
<accession>A0ABN9DUK3</accession>
<organism evidence="2 3">
    <name type="scientific">Staurois parvus</name>
    <dbReference type="NCBI Taxonomy" id="386267"/>
    <lineage>
        <taxon>Eukaryota</taxon>
        <taxon>Metazoa</taxon>
        <taxon>Chordata</taxon>
        <taxon>Craniata</taxon>
        <taxon>Vertebrata</taxon>
        <taxon>Euteleostomi</taxon>
        <taxon>Amphibia</taxon>
        <taxon>Batrachia</taxon>
        <taxon>Anura</taxon>
        <taxon>Neobatrachia</taxon>
        <taxon>Ranoidea</taxon>
        <taxon>Ranidae</taxon>
        <taxon>Staurois</taxon>
    </lineage>
</organism>
<reference evidence="2" key="1">
    <citation type="submission" date="2023-05" db="EMBL/GenBank/DDBJ databases">
        <authorList>
            <person name="Stuckert A."/>
        </authorList>
    </citation>
    <scope>NUCLEOTIDE SEQUENCE</scope>
</reference>
<feature type="compositionally biased region" description="Low complexity" evidence="1">
    <location>
        <begin position="1"/>
        <end position="19"/>
    </location>
</feature>
<feature type="region of interest" description="Disordered" evidence="1">
    <location>
        <begin position="1"/>
        <end position="38"/>
    </location>
</feature>
<feature type="non-terminal residue" evidence="2">
    <location>
        <position position="81"/>
    </location>
</feature>
<evidence type="ECO:0000313" key="2">
    <source>
        <dbReference type="EMBL" id="CAI9575058.1"/>
    </source>
</evidence>